<evidence type="ECO:0000256" key="2">
    <source>
        <dbReference type="ARBA" id="ARBA00022741"/>
    </source>
</evidence>
<keyword evidence="3 5" id="KW-0342">GTP-binding</keyword>
<organism evidence="6 7">
    <name type="scientific">Plasmodiophora brassicae</name>
    <name type="common">Clubroot disease agent</name>
    <dbReference type="NCBI Taxonomy" id="37360"/>
    <lineage>
        <taxon>Eukaryota</taxon>
        <taxon>Sar</taxon>
        <taxon>Rhizaria</taxon>
        <taxon>Endomyxa</taxon>
        <taxon>Phytomyxea</taxon>
        <taxon>Plasmodiophorida</taxon>
        <taxon>Plasmodiophoridae</taxon>
        <taxon>Plasmodiophora</taxon>
    </lineage>
</organism>
<dbReference type="PRINTS" id="PR00318">
    <property type="entry name" value="GPROTEINA"/>
</dbReference>
<dbReference type="SMART" id="SM00275">
    <property type="entry name" value="G_alpha"/>
    <property type="match status" value="1"/>
</dbReference>
<gene>
    <name evidence="6" type="ORF">PLBR_LOCUS8542</name>
</gene>
<dbReference type="PANTHER" id="PTHR10218">
    <property type="entry name" value="GTP-BINDING PROTEIN ALPHA SUBUNIT"/>
    <property type="match status" value="1"/>
</dbReference>
<evidence type="ECO:0000256" key="5">
    <source>
        <dbReference type="PIRSR" id="PIRSR601019-1"/>
    </source>
</evidence>
<dbReference type="EMBL" id="OVEO01000017">
    <property type="protein sequence ID" value="SPR01327.1"/>
    <property type="molecule type" value="Genomic_DNA"/>
</dbReference>
<dbReference type="GO" id="GO:0007188">
    <property type="term" value="P:adenylate cyclase-modulating G protein-coupled receptor signaling pathway"/>
    <property type="evidence" value="ECO:0007669"/>
    <property type="project" value="TreeGrafter"/>
</dbReference>
<dbReference type="GO" id="GO:0031683">
    <property type="term" value="F:G-protein beta/gamma-subunit complex binding"/>
    <property type="evidence" value="ECO:0007669"/>
    <property type="project" value="InterPro"/>
</dbReference>
<accession>A0A3P3YMA7</accession>
<dbReference type="GO" id="GO:0005834">
    <property type="term" value="C:heterotrimeric G-protein complex"/>
    <property type="evidence" value="ECO:0007669"/>
    <property type="project" value="TreeGrafter"/>
</dbReference>
<geneLocation type="mitochondrion" evidence="6"/>
<evidence type="ECO:0000256" key="1">
    <source>
        <dbReference type="ARBA" id="ARBA00022723"/>
    </source>
</evidence>
<dbReference type="GO" id="GO:0005525">
    <property type="term" value="F:GTP binding"/>
    <property type="evidence" value="ECO:0007669"/>
    <property type="project" value="UniProtKB-KW"/>
</dbReference>
<dbReference type="GO" id="GO:0001664">
    <property type="term" value="F:G protein-coupled receptor binding"/>
    <property type="evidence" value="ECO:0007669"/>
    <property type="project" value="TreeGrafter"/>
</dbReference>
<evidence type="ECO:0000313" key="7">
    <source>
        <dbReference type="Proteomes" id="UP000290189"/>
    </source>
</evidence>
<name>A0A3P3YMA7_PLABS</name>
<dbReference type="InterPro" id="IPR001019">
    <property type="entry name" value="Gprotein_alpha_su"/>
</dbReference>
<proteinExistence type="predicted"/>
<protein>
    <submittedName>
        <fullName evidence="6">Uncharacterized protein</fullName>
    </submittedName>
</protein>
<dbReference type="PROSITE" id="PS51882">
    <property type="entry name" value="G_ALPHA"/>
    <property type="match status" value="1"/>
</dbReference>
<sequence length="694" mass="78030">MSDAGSDADSEFDLDNFLAAVDGSISVDFDACPNGWAPVNTSELACTLGIDDVDSFLLLHARKEQEKVMQRILQRLPVLSPMLAFINRFIDGLKVTGPELLAFVAMELDLAFYQCSPSRYFSSAKFVKRAGCPSHERYIAILKALGGRHKQRDVDERLCASIGFVPDWSIISADDDHLRLSSHAQVDAAGLQYQKNPVKGAGVVHHSMFRRIEAALMSTWFMAPLKKDHLKIGSLNETNVEHGIRQFVERHGSGLKVVCHKQYGLLCHRRQHEAAFSPDLVAVLHCPQRGAFLSGMEFKTRTSRDTLQTDEALSRVVGAFCRVNVSTDAALFRTAVPNRSYRGQLIHDMSCGGLDDWLFCISSTTRIIRVVHVQINVEDRACYLSSLSFIRERYLMWIYGDEPVPKFDEDEFGHAIDDVTVRQTLQLWRTVTAVVMERGQPLPKGKHILPSLVALWNRIKGGVDVYSRYLKNLHSRHSSLNPVQAIWLRIVMTLVYNAYQSHTMCQVNDFLTNEQACQTFHAYRRARKDQVSFGEFVEAISDEIPKLAGMFEGVTAVIFVTAISDYGSKCFEDDATDRIAESLDVFGQVCAEPMLANAAVILFLNKCDLFDAKLKTVPFANYFDDYFGDGSYDSAGKYLKKRFTSAAESAFKAVGRPDRILKVHFTTAIDRDNVRKVFDDVRKVVQENALKQIV</sequence>
<keyword evidence="1" id="KW-0479">Metal-binding</keyword>
<keyword evidence="6" id="KW-0496">Mitochondrion</keyword>
<evidence type="ECO:0000256" key="3">
    <source>
        <dbReference type="ARBA" id="ARBA00023134"/>
    </source>
</evidence>
<dbReference type="SUPFAM" id="SSF52540">
    <property type="entry name" value="P-loop containing nucleoside triphosphate hydrolases"/>
    <property type="match status" value="1"/>
</dbReference>
<feature type="binding site" evidence="5">
    <location>
        <position position="668"/>
    </location>
    <ligand>
        <name>GTP</name>
        <dbReference type="ChEBI" id="CHEBI:37565"/>
    </ligand>
</feature>
<evidence type="ECO:0000256" key="4">
    <source>
        <dbReference type="ARBA" id="ARBA00023224"/>
    </source>
</evidence>
<dbReference type="GO" id="GO:0046872">
    <property type="term" value="F:metal ion binding"/>
    <property type="evidence" value="ECO:0007669"/>
    <property type="project" value="UniProtKB-KW"/>
</dbReference>
<dbReference type="Pfam" id="PF00503">
    <property type="entry name" value="G-alpha"/>
    <property type="match status" value="1"/>
</dbReference>
<dbReference type="Gene3D" id="3.40.50.300">
    <property type="entry name" value="P-loop containing nucleotide triphosphate hydrolases"/>
    <property type="match status" value="1"/>
</dbReference>
<dbReference type="AlphaFoldDB" id="A0A3P3YMA7"/>
<dbReference type="GO" id="GO:0003924">
    <property type="term" value="F:GTPase activity"/>
    <property type="evidence" value="ECO:0007669"/>
    <property type="project" value="InterPro"/>
</dbReference>
<reference evidence="6 7" key="1">
    <citation type="submission" date="2018-03" db="EMBL/GenBank/DDBJ databases">
        <authorList>
            <person name="Fogelqvist J."/>
        </authorList>
    </citation>
    <scope>NUCLEOTIDE SEQUENCE [LARGE SCALE GENOMIC DNA]</scope>
</reference>
<dbReference type="PANTHER" id="PTHR10218:SF302">
    <property type="entry name" value="GUANINE NUCLEOTIDE-BINDING PROTEIN ALPHA-5 SUBUNIT"/>
    <property type="match status" value="1"/>
</dbReference>
<dbReference type="FunFam" id="3.40.50.300:FF:000720">
    <property type="entry name" value="Guanine nucleotide-binding protein G(k) subunit alpha"/>
    <property type="match status" value="1"/>
</dbReference>
<dbReference type="GO" id="GO:0005737">
    <property type="term" value="C:cytoplasm"/>
    <property type="evidence" value="ECO:0007669"/>
    <property type="project" value="TreeGrafter"/>
</dbReference>
<keyword evidence="2 5" id="KW-0547">Nucleotide-binding</keyword>
<evidence type="ECO:0000313" key="6">
    <source>
        <dbReference type="EMBL" id="SPR01327.1"/>
    </source>
</evidence>
<feature type="binding site" evidence="5">
    <location>
        <begin position="605"/>
        <end position="608"/>
    </location>
    <ligand>
        <name>GTP</name>
        <dbReference type="ChEBI" id="CHEBI:37565"/>
    </ligand>
</feature>
<keyword evidence="4" id="KW-0807">Transducer</keyword>
<dbReference type="InterPro" id="IPR027417">
    <property type="entry name" value="P-loop_NTPase"/>
</dbReference>
<dbReference type="Proteomes" id="UP000290189">
    <property type="component" value="Unassembled WGS sequence"/>
</dbReference>